<accession>F5XT57</accession>
<dbReference type="InterPro" id="IPR050416">
    <property type="entry name" value="FAD-linked_Oxidoreductase"/>
</dbReference>
<organism evidence="7 8">
    <name type="scientific">Microlunatus phosphovorus (strain ATCC 700054 / DSM 10555 / JCM 9379 / NBRC 101784 / NCIMB 13414 / VKM Ac-1990 / NM-1)</name>
    <dbReference type="NCBI Taxonomy" id="1032480"/>
    <lineage>
        <taxon>Bacteria</taxon>
        <taxon>Bacillati</taxon>
        <taxon>Actinomycetota</taxon>
        <taxon>Actinomycetes</taxon>
        <taxon>Propionibacteriales</taxon>
        <taxon>Propionibacteriaceae</taxon>
        <taxon>Microlunatus</taxon>
    </lineage>
</organism>
<evidence type="ECO:0000256" key="3">
    <source>
        <dbReference type="ARBA" id="ARBA00022630"/>
    </source>
</evidence>
<keyword evidence="4" id="KW-0274">FAD</keyword>
<comment type="similarity">
    <text evidence="2">Belongs to the oxygen-dependent FAD-linked oxidoreductase family.</text>
</comment>
<dbReference type="PANTHER" id="PTHR42973:SF39">
    <property type="entry name" value="FAD-BINDING PCMH-TYPE DOMAIN-CONTAINING PROTEIN"/>
    <property type="match status" value="1"/>
</dbReference>
<keyword evidence="3" id="KW-0285">Flavoprotein</keyword>
<evidence type="ECO:0000313" key="7">
    <source>
        <dbReference type="EMBL" id="BAK34929.1"/>
    </source>
</evidence>
<dbReference type="Gene3D" id="3.40.462.20">
    <property type="match status" value="1"/>
</dbReference>
<dbReference type="Pfam" id="PF08031">
    <property type="entry name" value="BBE"/>
    <property type="match status" value="1"/>
</dbReference>
<dbReference type="Proteomes" id="UP000007947">
    <property type="component" value="Chromosome"/>
</dbReference>
<dbReference type="InterPro" id="IPR006094">
    <property type="entry name" value="Oxid_FAD_bind_N"/>
</dbReference>
<dbReference type="EMBL" id="AP012204">
    <property type="protein sequence ID" value="BAK34929.1"/>
    <property type="molecule type" value="Genomic_DNA"/>
</dbReference>
<protein>
    <submittedName>
        <fullName evidence="7">Oxidoreductase</fullName>
    </submittedName>
</protein>
<sequence length="455" mass="48098">MQLMRLTRPDLTGTLRSVVDGSVLTSDDPGYDESRTPFFRHRIGRPAAVVRPRHAAAVAATVSVAANSGTPLQVRGGGHTAHSTGEGLLLDVRSLTGIDLELSDHTAWVGSGHTAGTLTDALGRHGTAVGFGDTPSTAISGLTLGGGVGFLARRHGLTIDNLLAAEIVTAEGQTRLVDPAHDADLFWAIRGGGGNFGVVTRFRYRLARVAEVYGGLLVLSATPRIIAEVAGVCAGADRELTVIVNILPAPPLPGIPPEQVGRPVLMARVCHTDPAVAEAAVRPLRRVATPLLDQLQPMPYPALLEETPDRGTRPALQTLFVNRIDETAGAAILGHLAEARSPLRLVQFRVLGGAIGDRPADETAYAHRDAPVLVMIVHGDEPGLGWADRWARQVRADLDQGVAGAYVNFLGPGDDRIQAAYPGPTFARLRAVKTAYDPQNLFRHNLNITPEGLAA</sequence>
<dbReference type="HOGENOM" id="CLU_018354_10_0_11"/>
<comment type="cofactor">
    <cofactor evidence="1">
        <name>FAD</name>
        <dbReference type="ChEBI" id="CHEBI:57692"/>
    </cofactor>
</comment>
<dbReference type="eggNOG" id="COG0277">
    <property type="taxonomic scope" value="Bacteria"/>
</dbReference>
<keyword evidence="5" id="KW-0560">Oxidoreductase</keyword>
<dbReference type="GO" id="GO:0016491">
    <property type="term" value="F:oxidoreductase activity"/>
    <property type="evidence" value="ECO:0007669"/>
    <property type="project" value="UniProtKB-KW"/>
</dbReference>
<reference evidence="7 8" key="1">
    <citation type="submission" date="2011-05" db="EMBL/GenBank/DDBJ databases">
        <title>Whole genome sequence of Microlunatus phosphovorus NM-1.</title>
        <authorList>
            <person name="Hosoyama A."/>
            <person name="Sasaki K."/>
            <person name="Harada T."/>
            <person name="Igarashi R."/>
            <person name="Kawakoshi A."/>
            <person name="Sasagawa M."/>
            <person name="Fukada J."/>
            <person name="Nakamura S."/>
            <person name="Katano Y."/>
            <person name="Hanada S."/>
            <person name="Kamagata Y."/>
            <person name="Nakamura N."/>
            <person name="Yamazaki S."/>
            <person name="Fujita N."/>
        </authorList>
    </citation>
    <scope>NUCLEOTIDE SEQUENCE [LARGE SCALE GENOMIC DNA]</scope>
    <source>
        <strain evidence="8">ATCC 700054 / DSM 10555 / JCM 9379 / NBRC 101784 / NCIMB 13414 / VKM Ac-1990 / NM-1</strain>
    </source>
</reference>
<evidence type="ECO:0000256" key="1">
    <source>
        <dbReference type="ARBA" id="ARBA00001974"/>
    </source>
</evidence>
<dbReference type="SUPFAM" id="SSF56176">
    <property type="entry name" value="FAD-binding/transporter-associated domain-like"/>
    <property type="match status" value="1"/>
</dbReference>
<dbReference type="InterPro" id="IPR036318">
    <property type="entry name" value="FAD-bd_PCMH-like_sf"/>
</dbReference>
<keyword evidence="8" id="KW-1185">Reference proteome</keyword>
<dbReference type="KEGG" id="mph:MLP_19150"/>
<dbReference type="AlphaFoldDB" id="F5XT57"/>
<proteinExistence type="inferred from homology"/>
<evidence type="ECO:0000259" key="6">
    <source>
        <dbReference type="PROSITE" id="PS51387"/>
    </source>
</evidence>
<evidence type="ECO:0000256" key="5">
    <source>
        <dbReference type="ARBA" id="ARBA00023002"/>
    </source>
</evidence>
<dbReference type="InterPro" id="IPR016166">
    <property type="entry name" value="FAD-bd_PCMH"/>
</dbReference>
<dbReference type="InterPro" id="IPR012951">
    <property type="entry name" value="BBE"/>
</dbReference>
<dbReference type="Gene3D" id="3.30.43.10">
    <property type="entry name" value="Uridine Diphospho-n-acetylenolpyruvylglucosamine Reductase, domain 2"/>
    <property type="match status" value="1"/>
</dbReference>
<evidence type="ECO:0000313" key="8">
    <source>
        <dbReference type="Proteomes" id="UP000007947"/>
    </source>
</evidence>
<dbReference type="STRING" id="1032480.MLP_19150"/>
<dbReference type="InterPro" id="IPR016169">
    <property type="entry name" value="FAD-bd_PCMH_sub2"/>
</dbReference>
<dbReference type="Gene3D" id="3.30.465.10">
    <property type="match status" value="1"/>
</dbReference>
<name>F5XT57_MICPN</name>
<evidence type="ECO:0000256" key="4">
    <source>
        <dbReference type="ARBA" id="ARBA00022827"/>
    </source>
</evidence>
<evidence type="ECO:0000256" key="2">
    <source>
        <dbReference type="ARBA" id="ARBA00005466"/>
    </source>
</evidence>
<dbReference type="GO" id="GO:0071949">
    <property type="term" value="F:FAD binding"/>
    <property type="evidence" value="ECO:0007669"/>
    <property type="project" value="InterPro"/>
</dbReference>
<dbReference type="PANTHER" id="PTHR42973">
    <property type="entry name" value="BINDING OXIDOREDUCTASE, PUTATIVE (AFU_ORTHOLOGUE AFUA_1G17690)-RELATED"/>
    <property type="match status" value="1"/>
</dbReference>
<feature type="domain" description="FAD-binding PCMH-type" evidence="6">
    <location>
        <begin position="42"/>
        <end position="209"/>
    </location>
</feature>
<dbReference type="PROSITE" id="PS51387">
    <property type="entry name" value="FAD_PCMH"/>
    <property type="match status" value="1"/>
</dbReference>
<dbReference type="Pfam" id="PF01565">
    <property type="entry name" value="FAD_binding_4"/>
    <property type="match status" value="1"/>
</dbReference>
<gene>
    <name evidence="7" type="ordered locus">MLP_19150</name>
</gene>
<dbReference type="InterPro" id="IPR016167">
    <property type="entry name" value="FAD-bd_PCMH_sub1"/>
</dbReference>